<dbReference type="PANTHER" id="PTHR43547:SF2">
    <property type="entry name" value="HYBRID SIGNAL TRANSDUCTION HISTIDINE KINASE C"/>
    <property type="match status" value="1"/>
</dbReference>
<evidence type="ECO:0000256" key="5">
    <source>
        <dbReference type="ARBA" id="ARBA00022777"/>
    </source>
</evidence>
<feature type="domain" description="Histidine kinase" evidence="9">
    <location>
        <begin position="159"/>
        <end position="375"/>
    </location>
</feature>
<keyword evidence="3 8" id="KW-0597">Phosphoprotein</keyword>
<keyword evidence="4" id="KW-0808">Transferase</keyword>
<dbReference type="EMBL" id="KY000074">
    <property type="protein sequence ID" value="ASK49480.1"/>
    <property type="molecule type" value="Genomic_DNA"/>
</dbReference>
<dbReference type="SMART" id="SM00388">
    <property type="entry name" value="HisKA"/>
    <property type="match status" value="1"/>
</dbReference>
<evidence type="ECO:0000256" key="8">
    <source>
        <dbReference type="PROSITE-ProRule" id="PRU00169"/>
    </source>
</evidence>
<evidence type="ECO:0000259" key="10">
    <source>
        <dbReference type="PROSITE" id="PS50110"/>
    </source>
</evidence>
<dbReference type="Pfam" id="PF00072">
    <property type="entry name" value="Response_reg"/>
    <property type="match status" value="1"/>
</dbReference>
<evidence type="ECO:0000256" key="7">
    <source>
        <dbReference type="ARBA" id="ARBA00023136"/>
    </source>
</evidence>
<dbReference type="Pfam" id="PF02518">
    <property type="entry name" value="HATPase_c"/>
    <property type="match status" value="1"/>
</dbReference>
<evidence type="ECO:0000259" key="9">
    <source>
        <dbReference type="PROSITE" id="PS50109"/>
    </source>
</evidence>
<proteinExistence type="predicted"/>
<dbReference type="KEGG" id="alf:CFBP5473_14585"/>
<evidence type="ECO:0000256" key="3">
    <source>
        <dbReference type="ARBA" id="ARBA00022553"/>
    </source>
</evidence>
<dbReference type="AlphaFoldDB" id="A0A2Z2Q3S3"/>
<dbReference type="InterPro" id="IPR036890">
    <property type="entry name" value="HATPase_C_sf"/>
</dbReference>
<dbReference type="SMART" id="SM00448">
    <property type="entry name" value="REC"/>
    <property type="match status" value="1"/>
</dbReference>
<evidence type="ECO:0000256" key="1">
    <source>
        <dbReference type="ARBA" id="ARBA00000085"/>
    </source>
</evidence>
<sequence length="375" mass="41644">MSSPVKFLLVDDLPENLLSLEALLRRDDLTLLKAKSGDEALELLLEHDVALALLDVQMPGLDGFELAELMRGNERTRRIPIIFVTAGAHSETRRFQGYEAGAVDYIQKPIEADILRSKTDVFFEIYRQRQTISEQRDILQSQANVLQIADRRKDEFLAVLAHELRNPLAALKGGLKLLSRRPEGEQKEKVAGLMEDQITHLVRLVDDLMDVSRITQGKIELQRTRFDLRKALEAAVRMAAPNIEAKHHIIQTRFPETPVMVFADDFRITQCAVNLINNAAKYTLDGGNIEVGITVQSRDVAIWVTDDGLGLSPGEVERIFEMFAQIDSHLQHSRGGLGIGLALVKQLVELHGGSVSAASPGIGKGTTFTIAFPVD</sequence>
<keyword evidence="11" id="KW-0614">Plasmid</keyword>
<evidence type="ECO:0000256" key="6">
    <source>
        <dbReference type="ARBA" id="ARBA00023012"/>
    </source>
</evidence>
<evidence type="ECO:0000313" key="13">
    <source>
        <dbReference type="EMBL" id="QYA08794.1"/>
    </source>
</evidence>
<dbReference type="CDD" id="cd00075">
    <property type="entry name" value="HATPase"/>
    <property type="match status" value="1"/>
</dbReference>
<reference evidence="12 14" key="2">
    <citation type="submission" date="2019-04" db="EMBL/GenBank/DDBJ databases">
        <title>Complete genome sequence of Agrobacterium larrymoorei CFBP5473.</title>
        <authorList>
            <person name="Haryono M."/>
            <person name="Chou L."/>
            <person name="Lin Y.-C."/>
            <person name="Lai E.-M."/>
            <person name="Kuo C.-H."/>
        </authorList>
    </citation>
    <scope>NUCLEOTIDE SEQUENCE [LARGE SCALE GENOMIC DNA]</scope>
    <source>
        <strain evidence="12 14">CFBP5473</strain>
    </source>
</reference>
<dbReference type="Proteomes" id="UP000826513">
    <property type="component" value="Chromosome 2"/>
</dbReference>
<dbReference type="PROSITE" id="PS50110">
    <property type="entry name" value="RESPONSE_REGULATORY"/>
    <property type="match status" value="1"/>
</dbReference>
<dbReference type="OrthoDB" id="7991996at2"/>
<dbReference type="SUPFAM" id="SSF52172">
    <property type="entry name" value="CheY-like"/>
    <property type="match status" value="1"/>
</dbReference>
<dbReference type="Gene3D" id="1.10.287.130">
    <property type="match status" value="1"/>
</dbReference>
<dbReference type="InterPro" id="IPR003661">
    <property type="entry name" value="HisK_dim/P_dom"/>
</dbReference>
<dbReference type="PRINTS" id="PR00344">
    <property type="entry name" value="BCTRLSENSOR"/>
</dbReference>
<feature type="modified residue" description="4-aspartylphosphate" evidence="8">
    <location>
        <position position="55"/>
    </location>
</feature>
<reference evidence="13 15" key="3">
    <citation type="submission" date="2021-03" db="EMBL/GenBank/DDBJ databases">
        <title>Rapid diversification of plasmids in a genus of pathogenic and nitrogen fixing bacteria.</title>
        <authorList>
            <person name="Weisberg A.J."/>
            <person name="Miller M."/>
            <person name="Ream W."/>
            <person name="Grunwald N.J."/>
            <person name="Chang J.H."/>
        </authorList>
    </citation>
    <scope>NUCLEOTIDE SEQUENCE [LARGE SCALE GENOMIC DNA]</scope>
    <source>
        <strain evidence="13 15">AF3.44</strain>
    </source>
</reference>
<protein>
    <recommendedName>
        <fullName evidence="2">histidine kinase</fullName>
        <ecNumber evidence="2">2.7.13.3</ecNumber>
    </recommendedName>
</protein>
<dbReference type="GO" id="GO:0000155">
    <property type="term" value="F:phosphorelay sensor kinase activity"/>
    <property type="evidence" value="ECO:0007669"/>
    <property type="project" value="InterPro"/>
</dbReference>
<keyword evidence="7" id="KW-0472">Membrane</keyword>
<dbReference type="STRING" id="1367849.GCA_000518585_04717"/>
<dbReference type="PROSITE" id="PS50109">
    <property type="entry name" value="HIS_KIN"/>
    <property type="match status" value="1"/>
</dbReference>
<dbReference type="InterPro" id="IPR004358">
    <property type="entry name" value="Sig_transdc_His_kin-like_C"/>
</dbReference>
<evidence type="ECO:0000313" key="11">
    <source>
        <dbReference type="EMBL" id="ASK49480.1"/>
    </source>
</evidence>
<dbReference type="InterPro" id="IPR011006">
    <property type="entry name" value="CheY-like_superfamily"/>
</dbReference>
<dbReference type="EC" id="2.7.13.3" evidence="2"/>
<dbReference type="EMBL" id="CP072168">
    <property type="protein sequence ID" value="QYA08794.1"/>
    <property type="molecule type" value="Genomic_DNA"/>
</dbReference>
<dbReference type="Gene3D" id="3.30.565.10">
    <property type="entry name" value="Histidine kinase-like ATPase, C-terminal domain"/>
    <property type="match status" value="1"/>
</dbReference>
<dbReference type="Pfam" id="PF00512">
    <property type="entry name" value="HisKA"/>
    <property type="match status" value="1"/>
</dbReference>
<accession>A0A2Z2Q3S3</accession>
<dbReference type="SMART" id="SM00387">
    <property type="entry name" value="HATPase_c"/>
    <property type="match status" value="1"/>
</dbReference>
<name>A0A2Z2Q3S3_9HYPH</name>
<feature type="domain" description="Response regulatory" evidence="10">
    <location>
        <begin position="6"/>
        <end position="123"/>
    </location>
</feature>
<dbReference type="PANTHER" id="PTHR43547">
    <property type="entry name" value="TWO-COMPONENT HISTIDINE KINASE"/>
    <property type="match status" value="1"/>
</dbReference>
<evidence type="ECO:0000313" key="12">
    <source>
        <dbReference type="EMBL" id="QCI99259.1"/>
    </source>
</evidence>
<evidence type="ECO:0000256" key="4">
    <source>
        <dbReference type="ARBA" id="ARBA00022679"/>
    </source>
</evidence>
<reference evidence="11" key="1">
    <citation type="submission" date="2016-10" db="EMBL/GenBank/DDBJ databases">
        <title>Agrobacterium Ti plasmids: Classification based on T-DNA and Vir regions organization.</title>
        <authorList>
            <person name="Nabi N."/>
            <person name="Vial L."/>
            <person name="Ben Hafsa A."/>
            <person name="Chapulliot D."/>
            <person name="Berard A."/>
            <person name="Chauveau A."/>
            <person name="Le Paslier M.-C."/>
            <person name="Harzallah Skhiri F."/>
            <person name="Brunel D."/>
            <person name="Nesme X."/>
            <person name="Chaouachi M."/>
        </authorList>
    </citation>
    <scope>NUCLEOTIDE SEQUENCE</scope>
    <source>
        <strain evidence="11">CFBP5481</strain>
        <plasmid evidence="11">pTi_CFBP5481</plasmid>
    </source>
</reference>
<dbReference type="FunFam" id="1.10.287.130:FF:000001">
    <property type="entry name" value="Two-component sensor histidine kinase"/>
    <property type="match status" value="1"/>
</dbReference>
<dbReference type="RefSeq" id="WP_027677203.1">
    <property type="nucleotide sequence ID" value="NZ_CP039692.1"/>
</dbReference>
<gene>
    <name evidence="12" type="ORF">CFBP5473_14585</name>
    <name evidence="13" type="ORF">J5285_15335</name>
</gene>
<comment type="catalytic activity">
    <reaction evidence="1">
        <text>ATP + protein L-histidine = ADP + protein N-phospho-L-histidine.</text>
        <dbReference type="EC" id="2.7.13.3"/>
    </reaction>
</comment>
<keyword evidence="15" id="KW-1185">Reference proteome</keyword>
<evidence type="ECO:0000256" key="2">
    <source>
        <dbReference type="ARBA" id="ARBA00012438"/>
    </source>
</evidence>
<dbReference type="InterPro" id="IPR001789">
    <property type="entry name" value="Sig_transdc_resp-reg_receiver"/>
</dbReference>
<dbReference type="SUPFAM" id="SSF55874">
    <property type="entry name" value="ATPase domain of HSP90 chaperone/DNA topoisomerase II/histidine kinase"/>
    <property type="match status" value="1"/>
</dbReference>
<keyword evidence="6" id="KW-0902">Two-component regulatory system</keyword>
<dbReference type="Gene3D" id="3.40.50.2300">
    <property type="match status" value="1"/>
</dbReference>
<dbReference type="EMBL" id="CP039692">
    <property type="protein sequence ID" value="QCI99259.1"/>
    <property type="molecule type" value="Genomic_DNA"/>
</dbReference>
<organism evidence="11">
    <name type="scientific">Agrobacterium larrymoorei</name>
    <dbReference type="NCBI Taxonomy" id="160699"/>
    <lineage>
        <taxon>Bacteria</taxon>
        <taxon>Pseudomonadati</taxon>
        <taxon>Pseudomonadota</taxon>
        <taxon>Alphaproteobacteria</taxon>
        <taxon>Hyphomicrobiales</taxon>
        <taxon>Rhizobiaceae</taxon>
        <taxon>Rhizobium/Agrobacterium group</taxon>
        <taxon>Agrobacterium</taxon>
    </lineage>
</organism>
<evidence type="ECO:0000313" key="15">
    <source>
        <dbReference type="Proteomes" id="UP000826513"/>
    </source>
</evidence>
<dbReference type="InterPro" id="IPR003594">
    <property type="entry name" value="HATPase_dom"/>
</dbReference>
<dbReference type="FunFam" id="3.30.565.10:FF:000006">
    <property type="entry name" value="Sensor histidine kinase WalK"/>
    <property type="match status" value="1"/>
</dbReference>
<evidence type="ECO:0000313" key="14">
    <source>
        <dbReference type="Proteomes" id="UP000298545"/>
    </source>
</evidence>
<keyword evidence="5 11" id="KW-0418">Kinase</keyword>
<dbReference type="InterPro" id="IPR005467">
    <property type="entry name" value="His_kinase_dom"/>
</dbReference>
<dbReference type="CDD" id="cd00082">
    <property type="entry name" value="HisKA"/>
    <property type="match status" value="1"/>
</dbReference>
<dbReference type="Proteomes" id="UP000298545">
    <property type="component" value="Chromosome linear"/>
</dbReference>
<geneLocation type="plasmid" evidence="11">
    <name>pTi_CFBP5481</name>
</geneLocation>